<dbReference type="AlphaFoldDB" id="A0A835S7P2"/>
<evidence type="ECO:0000256" key="1">
    <source>
        <dbReference type="SAM" id="MobiDB-lite"/>
    </source>
</evidence>
<dbReference type="Proteomes" id="UP000613740">
    <property type="component" value="Unassembled WGS sequence"/>
</dbReference>
<keyword evidence="3" id="KW-1185">Reference proteome</keyword>
<comment type="caution">
    <text evidence="2">The sequence shown here is derived from an EMBL/GenBank/DDBJ whole genome shotgun (WGS) entry which is preliminary data.</text>
</comment>
<name>A0A835S7P2_9CHLO</name>
<proteinExistence type="predicted"/>
<accession>A0A835S7P2</accession>
<sequence length="601" mass="66685">MIGRKLYWTAAEFAGSAEWEGVLEVADTCYDELLPSRSRRLNSFKGKRVAELFAAAGRLAEESRRQDATDTAHRAAEHAARMHLNKTQRAEQAMAQVIAAVPAIAELPAAGDGGRAQPVRLLSEAWARAVFELIVRATDTGAPTNAALKALLVQTQADRQRWDLLHAYGVDFRDVAYSPEVSPETLSPRTGEQDPTHDAKTAGHIIQREPLLPALVEALASGTAPPASAKVRTAVSKAADSYLLSRNAIVYTVLQHLDTVPRLAMHLPLLRGVTDKNRQHPATALLTDWQLHMLLWIAGFRDCATSLSVLGGVYVAHDRRGLSQQLRLQLYHDGALWAAHLLEPYAAGELPQTVRGVSLPFLLSHRYRIDSYWVRRVCFAIIQYGLPLQHLMLPCGERAVMPCHAAATMPFVLRASDSLAPSSDQQGASPDTRQDIQQQAEALASQSLQFAFLKGDGDAEGSPLRLIQRQLIIPWSRFNDRANGTNPVESFFGVITEDGYRPGVERIMAKVAAVEWRLRQYLTPDLGYHPPARRRDRVSYDRHPLEPMGQDTWSAGGAESYEVYKYSAKARADADALQRMLGRVTRKHDNLTVRQFNQLRK</sequence>
<protein>
    <submittedName>
        <fullName evidence="2">Uncharacterized protein</fullName>
    </submittedName>
</protein>
<reference evidence="2" key="1">
    <citation type="journal article" date="2020" name="bioRxiv">
        <title>Comparative genomics of Chlamydomonas.</title>
        <authorList>
            <person name="Craig R.J."/>
            <person name="Hasan A.R."/>
            <person name="Ness R.W."/>
            <person name="Keightley P.D."/>
        </authorList>
    </citation>
    <scope>NUCLEOTIDE SEQUENCE</scope>
    <source>
        <strain evidence="2">CCAP 11/173</strain>
    </source>
</reference>
<dbReference type="EMBL" id="JAEHOD010000244">
    <property type="protein sequence ID" value="KAG2422273.1"/>
    <property type="molecule type" value="Genomic_DNA"/>
</dbReference>
<gene>
    <name evidence="2" type="ORF">HYH02_015463</name>
</gene>
<feature type="compositionally biased region" description="Basic and acidic residues" evidence="1">
    <location>
        <begin position="191"/>
        <end position="200"/>
    </location>
</feature>
<dbReference type="OrthoDB" id="10597822at2759"/>
<organism evidence="2 3">
    <name type="scientific">Chlamydomonas schloesseri</name>
    <dbReference type="NCBI Taxonomy" id="2026947"/>
    <lineage>
        <taxon>Eukaryota</taxon>
        <taxon>Viridiplantae</taxon>
        <taxon>Chlorophyta</taxon>
        <taxon>core chlorophytes</taxon>
        <taxon>Chlorophyceae</taxon>
        <taxon>CS clade</taxon>
        <taxon>Chlamydomonadales</taxon>
        <taxon>Chlamydomonadaceae</taxon>
        <taxon>Chlamydomonas</taxon>
    </lineage>
</organism>
<evidence type="ECO:0000313" key="3">
    <source>
        <dbReference type="Proteomes" id="UP000613740"/>
    </source>
</evidence>
<evidence type="ECO:0000313" key="2">
    <source>
        <dbReference type="EMBL" id="KAG2422273.1"/>
    </source>
</evidence>
<feature type="region of interest" description="Disordered" evidence="1">
    <location>
        <begin position="181"/>
        <end position="200"/>
    </location>
</feature>